<reference evidence="2" key="1">
    <citation type="submission" date="2018-03" db="EMBL/GenBank/DDBJ databases">
        <authorList>
            <person name="Batty M. E."/>
            <person name="Batty M E."/>
        </authorList>
    </citation>
    <scope>NUCLEOTIDE SEQUENCE [LARGE SCALE GENOMIC DNA]</scope>
</reference>
<organism evidence="1 2">
    <name type="scientific">Orientia tsutsugamushi</name>
    <name type="common">Rickettsia tsutsugamushi</name>
    <dbReference type="NCBI Taxonomy" id="784"/>
    <lineage>
        <taxon>Bacteria</taxon>
        <taxon>Pseudomonadati</taxon>
        <taxon>Pseudomonadota</taxon>
        <taxon>Alphaproteobacteria</taxon>
        <taxon>Rickettsiales</taxon>
        <taxon>Rickettsiaceae</taxon>
        <taxon>Rickettsieae</taxon>
        <taxon>Orientia</taxon>
    </lineage>
</organism>
<proteinExistence type="predicted"/>
<protein>
    <submittedName>
        <fullName evidence="1">IS5 family transposase ISOt6</fullName>
    </submittedName>
</protein>
<name>A0A2U3QZ23_ORITS</name>
<accession>A0A2U3QZ23</accession>
<evidence type="ECO:0000313" key="1">
    <source>
        <dbReference type="EMBL" id="SPR06220.1"/>
    </source>
</evidence>
<dbReference type="Proteomes" id="UP000244943">
    <property type="component" value="Chromosome I"/>
</dbReference>
<evidence type="ECO:0000313" key="2">
    <source>
        <dbReference type="Proteomes" id="UP000244943"/>
    </source>
</evidence>
<dbReference type="EMBL" id="LS398552">
    <property type="protein sequence ID" value="SPR06220.1"/>
    <property type="molecule type" value="Genomic_DNA"/>
</dbReference>
<dbReference type="AlphaFoldDB" id="A0A2U3QZ23"/>
<sequence length="115" mass="13492">MAYTKNSNSVRQANIPSNMYRFSNGKKHDFRLFKESKILIHPKVKAIADTGYQGIQKIHNNSELPKKKSKKNPVTKNVIGILKRFKIIADKYRNRRKRLGLRFNLISGIYNFELR</sequence>
<gene>
    <name evidence="1" type="ORF">UT76HP_00868</name>
</gene>